<dbReference type="Gene3D" id="1.10.8.60">
    <property type="match status" value="1"/>
</dbReference>
<proteinExistence type="inferred from homology"/>
<evidence type="ECO:0000313" key="12">
    <source>
        <dbReference type="Proteomes" id="UP000264002"/>
    </source>
</evidence>
<keyword evidence="8 9" id="KW-0234">DNA repair</keyword>
<dbReference type="NCBIfam" id="NF000868">
    <property type="entry name" value="PRK00080.1"/>
    <property type="match status" value="1"/>
</dbReference>
<comment type="caution">
    <text evidence="11">The sequence shown here is derived from an EMBL/GenBank/DDBJ whole genome shotgun (WGS) entry which is preliminary data.</text>
</comment>
<dbReference type="SUPFAM" id="SSF52540">
    <property type="entry name" value="P-loop containing nucleoside triphosphate hydrolases"/>
    <property type="match status" value="1"/>
</dbReference>
<accession>A0A372MFP8</accession>
<feature type="binding site" evidence="9">
    <location>
        <position position="183"/>
    </location>
    <ligand>
        <name>ATP</name>
        <dbReference type="ChEBI" id="CHEBI:30616"/>
    </ligand>
</feature>
<dbReference type="GO" id="GO:0016887">
    <property type="term" value="F:ATP hydrolysis activity"/>
    <property type="evidence" value="ECO:0007669"/>
    <property type="project" value="RHEA"/>
</dbReference>
<dbReference type="GO" id="GO:0006310">
    <property type="term" value="P:DNA recombination"/>
    <property type="evidence" value="ECO:0007669"/>
    <property type="project" value="UniProtKB-UniRule"/>
</dbReference>
<keyword evidence="5 9" id="KW-0067">ATP-binding</keyword>
<keyword evidence="3 9" id="KW-0227">DNA damage</keyword>
<feature type="binding site" evidence="9">
    <location>
        <position position="327"/>
    </location>
    <ligand>
        <name>DNA</name>
        <dbReference type="ChEBI" id="CHEBI:16991"/>
    </ligand>
</feature>
<gene>
    <name evidence="9 11" type="primary">ruvB</name>
    <name evidence="11" type="ORF">DYP60_08800</name>
</gene>
<keyword evidence="1 9" id="KW-0963">Cytoplasm</keyword>
<evidence type="ECO:0000256" key="9">
    <source>
        <dbReference type="HAMAP-Rule" id="MF_00016"/>
    </source>
</evidence>
<dbReference type="InterPro" id="IPR003593">
    <property type="entry name" value="AAA+_ATPase"/>
</dbReference>
<comment type="domain">
    <text evidence="9">Has 3 domains, the large (RuvB-L) and small ATPase (RuvB-S) domains and the C-terminal head (RuvB-H) domain. The head domain binds DNA, while the ATPase domains jointly bind ATP, ADP or are empty depending on the state of the subunit in the translocation cycle. During a single DNA translocation step the structure of each domain remains the same, but their relative positions change.</text>
</comment>
<comment type="subunit">
    <text evidence="9">Homohexamer. Forms an RuvA(8)-RuvB(12)-Holliday junction (HJ) complex. HJ DNA is sandwiched between 2 RuvA tetramers; dsDNA enters through RuvA and exits via RuvB. An RuvB hexamer assembles on each DNA strand where it exits the tetramer. Each RuvB hexamer is contacted by two RuvA subunits (via domain III) on 2 adjacent RuvB subunits; this complex drives branch migration. In the full resolvosome a probable DNA-RuvA(4)-RuvB(12)-RuvC(2) complex forms which resolves the HJ.</text>
</comment>
<feature type="binding site" evidence="9">
    <location>
        <position position="230"/>
    </location>
    <ligand>
        <name>ATP</name>
        <dbReference type="ChEBI" id="CHEBI:30616"/>
    </ligand>
</feature>
<name>A0A372MFP8_9SPIR</name>
<reference evidence="12" key="1">
    <citation type="submission" date="2018-08" db="EMBL/GenBank/DDBJ databases">
        <authorList>
            <person name="Grouzdev D.S."/>
            <person name="Krutkina M.S."/>
        </authorList>
    </citation>
    <scope>NUCLEOTIDE SEQUENCE [LARGE SCALE GENOMIC DNA]</scope>
    <source>
        <strain evidence="12">4-11</strain>
    </source>
</reference>
<dbReference type="RefSeq" id="WP_117330636.1">
    <property type="nucleotide sequence ID" value="NZ_QUWK01000008.1"/>
</dbReference>
<protein>
    <recommendedName>
        <fullName evidence="9">Holliday junction branch migration complex subunit RuvB</fullName>
        <ecNumber evidence="9">3.6.4.-</ecNumber>
    </recommendedName>
</protein>
<evidence type="ECO:0000256" key="8">
    <source>
        <dbReference type="ARBA" id="ARBA00023204"/>
    </source>
</evidence>
<keyword evidence="6 9" id="KW-0238">DNA-binding</keyword>
<comment type="function">
    <text evidence="9">The RuvA-RuvB-RuvC complex processes Holliday junction (HJ) DNA during genetic recombination and DNA repair, while the RuvA-RuvB complex plays an important role in the rescue of blocked DNA replication forks via replication fork reversal (RFR). RuvA specifically binds to HJ cruciform DNA, conferring on it an open structure. The RuvB hexamer acts as an ATP-dependent pump, pulling dsDNA into and through the RuvAB complex. RuvB forms 2 homohexamers on either side of HJ DNA bound by 1 or 2 RuvA tetramers; 4 subunits per hexamer contact DNA at a time. Coordinated motions by a converter formed by DNA-disengaged RuvB subunits stimulates ATP hydrolysis and nucleotide exchange. Immobilization of the converter enables RuvB to convert the ATP-contained energy into a lever motion, pulling 2 nucleotides of DNA out of the RuvA tetramer per ATP hydrolyzed, thus driving DNA branch migration. The RuvB motors rotate together with the DNA substrate, which together with the progressing nucleotide cycle form the mechanistic basis for DNA recombination by continuous HJ branch migration. Branch migration allows RuvC to scan DNA until it finds its consensus sequence, where it cleaves and resolves cruciform DNA.</text>
</comment>
<evidence type="ECO:0000256" key="3">
    <source>
        <dbReference type="ARBA" id="ARBA00022763"/>
    </source>
</evidence>
<dbReference type="GO" id="GO:0005737">
    <property type="term" value="C:cytoplasm"/>
    <property type="evidence" value="ECO:0007669"/>
    <property type="project" value="UniProtKB-SubCell"/>
</dbReference>
<dbReference type="InterPro" id="IPR036388">
    <property type="entry name" value="WH-like_DNA-bd_sf"/>
</dbReference>
<evidence type="ECO:0000259" key="10">
    <source>
        <dbReference type="SMART" id="SM00382"/>
    </source>
</evidence>
<feature type="region of interest" description="Head domain (RuvB-H)" evidence="9">
    <location>
        <begin position="267"/>
        <end position="353"/>
    </location>
</feature>
<evidence type="ECO:0000256" key="2">
    <source>
        <dbReference type="ARBA" id="ARBA00022741"/>
    </source>
</evidence>
<dbReference type="GO" id="GO:0009378">
    <property type="term" value="F:four-way junction helicase activity"/>
    <property type="evidence" value="ECO:0007669"/>
    <property type="project" value="InterPro"/>
</dbReference>
<comment type="similarity">
    <text evidence="9">Belongs to the RuvB family.</text>
</comment>
<dbReference type="Pfam" id="PF05491">
    <property type="entry name" value="WHD_RuvB"/>
    <property type="match status" value="1"/>
</dbReference>
<dbReference type="EC" id="3.6.4.-" evidence="9"/>
<feature type="binding site" evidence="9">
    <location>
        <position position="33"/>
    </location>
    <ligand>
        <name>ATP</name>
        <dbReference type="ChEBI" id="CHEBI:30616"/>
    </ligand>
</feature>
<dbReference type="SUPFAM" id="SSF46785">
    <property type="entry name" value="Winged helix' DNA-binding domain"/>
    <property type="match status" value="1"/>
</dbReference>
<keyword evidence="7 9" id="KW-0233">DNA recombination</keyword>
<feature type="binding site" evidence="9">
    <location>
        <begin position="140"/>
        <end position="142"/>
    </location>
    <ligand>
        <name>ATP</name>
        <dbReference type="ChEBI" id="CHEBI:30616"/>
    </ligand>
</feature>
<feature type="binding site" evidence="9">
    <location>
        <position position="78"/>
    </location>
    <ligand>
        <name>ATP</name>
        <dbReference type="ChEBI" id="CHEBI:30616"/>
    </ligand>
</feature>
<dbReference type="CDD" id="cd00009">
    <property type="entry name" value="AAA"/>
    <property type="match status" value="1"/>
</dbReference>
<feature type="binding site" evidence="9">
    <location>
        <position position="32"/>
    </location>
    <ligand>
        <name>ATP</name>
        <dbReference type="ChEBI" id="CHEBI:30616"/>
    </ligand>
</feature>
<dbReference type="GO" id="GO:0006281">
    <property type="term" value="P:DNA repair"/>
    <property type="evidence" value="ECO:0007669"/>
    <property type="project" value="UniProtKB-UniRule"/>
</dbReference>
<dbReference type="GO" id="GO:0048476">
    <property type="term" value="C:Holliday junction resolvase complex"/>
    <property type="evidence" value="ECO:0007669"/>
    <property type="project" value="UniProtKB-UniRule"/>
</dbReference>
<dbReference type="SMART" id="SM00382">
    <property type="entry name" value="AAA"/>
    <property type="match status" value="1"/>
</dbReference>
<dbReference type="InterPro" id="IPR027417">
    <property type="entry name" value="P-loop_NTPase"/>
</dbReference>
<dbReference type="AlphaFoldDB" id="A0A372MFP8"/>
<dbReference type="GO" id="GO:0005524">
    <property type="term" value="F:ATP binding"/>
    <property type="evidence" value="ECO:0007669"/>
    <property type="project" value="UniProtKB-UniRule"/>
</dbReference>
<dbReference type="InterPro" id="IPR004605">
    <property type="entry name" value="DNA_helicase_Holl-junc_RuvB"/>
</dbReference>
<evidence type="ECO:0000256" key="4">
    <source>
        <dbReference type="ARBA" id="ARBA00022801"/>
    </source>
</evidence>
<dbReference type="PANTHER" id="PTHR42848:SF1">
    <property type="entry name" value="HOLLIDAY JUNCTION BRANCH MIGRATION COMPLEX SUBUNIT RUVB"/>
    <property type="match status" value="1"/>
</dbReference>
<dbReference type="InterPro" id="IPR008824">
    <property type="entry name" value="RuvB-like_N"/>
</dbReference>
<keyword evidence="12" id="KW-1185">Reference proteome</keyword>
<feature type="binding site" evidence="9">
    <location>
        <position position="322"/>
    </location>
    <ligand>
        <name>DNA</name>
        <dbReference type="ChEBI" id="CHEBI:16991"/>
    </ligand>
</feature>
<feature type="domain" description="AAA+ ATPase" evidence="10">
    <location>
        <begin position="63"/>
        <end position="196"/>
    </location>
</feature>
<dbReference type="Pfam" id="PF05496">
    <property type="entry name" value="RuvB_N"/>
    <property type="match status" value="1"/>
</dbReference>
<feature type="binding site" evidence="9">
    <location>
        <position position="74"/>
    </location>
    <ligand>
        <name>ATP</name>
        <dbReference type="ChEBI" id="CHEBI:30616"/>
    </ligand>
</feature>
<dbReference type="InterPro" id="IPR008823">
    <property type="entry name" value="RuvB_wg_C"/>
</dbReference>
<evidence type="ECO:0000256" key="5">
    <source>
        <dbReference type="ARBA" id="ARBA00022840"/>
    </source>
</evidence>
<evidence type="ECO:0000256" key="6">
    <source>
        <dbReference type="ARBA" id="ARBA00023125"/>
    </source>
</evidence>
<dbReference type="Proteomes" id="UP000264002">
    <property type="component" value="Unassembled WGS sequence"/>
</dbReference>
<feature type="binding site" evidence="9">
    <location>
        <position position="79"/>
    </location>
    <ligand>
        <name>ATP</name>
        <dbReference type="ChEBI" id="CHEBI:30616"/>
    </ligand>
</feature>
<dbReference type="HAMAP" id="MF_00016">
    <property type="entry name" value="DNA_HJ_migration_RuvB"/>
    <property type="match status" value="1"/>
</dbReference>
<organism evidence="11 12">
    <name type="scientific">Sphaerochaeta halotolerans</name>
    <dbReference type="NCBI Taxonomy" id="2293840"/>
    <lineage>
        <taxon>Bacteria</taxon>
        <taxon>Pseudomonadati</taxon>
        <taxon>Spirochaetota</taxon>
        <taxon>Spirochaetia</taxon>
        <taxon>Spirochaetales</taxon>
        <taxon>Sphaerochaetaceae</taxon>
        <taxon>Sphaerochaeta</taxon>
    </lineage>
</organism>
<evidence type="ECO:0000256" key="1">
    <source>
        <dbReference type="ARBA" id="ARBA00022490"/>
    </source>
</evidence>
<comment type="catalytic activity">
    <reaction evidence="9">
        <text>ATP + H2O = ADP + phosphate + H(+)</text>
        <dbReference type="Rhea" id="RHEA:13065"/>
        <dbReference type="ChEBI" id="CHEBI:15377"/>
        <dbReference type="ChEBI" id="CHEBI:15378"/>
        <dbReference type="ChEBI" id="CHEBI:30616"/>
        <dbReference type="ChEBI" id="CHEBI:43474"/>
        <dbReference type="ChEBI" id="CHEBI:456216"/>
    </reaction>
</comment>
<feature type="binding site" evidence="9">
    <location>
        <position position="78"/>
    </location>
    <ligand>
        <name>Mg(2+)</name>
        <dbReference type="ChEBI" id="CHEBI:18420"/>
    </ligand>
</feature>
<dbReference type="InterPro" id="IPR041445">
    <property type="entry name" value="AAA_lid_4"/>
</dbReference>
<keyword evidence="11" id="KW-0347">Helicase</keyword>
<feature type="region of interest" description="Small ATPAse domain (RuvB-S)" evidence="9">
    <location>
        <begin position="194"/>
        <end position="264"/>
    </location>
</feature>
<sequence length="353" mass="39561">MDTNQPDLHELIENSVISSSFQEEGDRQENILRPKLLKDFQGQQRLKDNLAVFVQAARERKEPLDHTFLIGPPGLGKTTLASIIANEMEAEIRMTSAPALEKPKDLAGILTNVTEGSVFFIDEIHRLKPALEEMLYIAMEDFEIDWVIGQGPAARTMRIPLPKFTLVGATTKAGSVSSPLSSRFGITCHIEFYNEKELANIIKRSAQIMDIHIEEEAIILLSRCSRGTPRIANRLLRRLRDFASVMGDGIVTTAVVEHGMERLGIDANGLEMQDRNILRTIIEFYDGGPVGAETLSISVGEAIESLEDFYEPYLIQKGYLKRTPRGRMTTKLAYELLGLPCKRNMDENQGILF</sequence>
<feature type="binding site" evidence="9">
    <location>
        <position position="193"/>
    </location>
    <ligand>
        <name>ATP</name>
        <dbReference type="ChEBI" id="CHEBI:30616"/>
    </ligand>
</feature>
<dbReference type="EMBL" id="QUWK01000008">
    <property type="protein sequence ID" value="RFU94602.1"/>
    <property type="molecule type" value="Genomic_DNA"/>
</dbReference>
<comment type="subcellular location">
    <subcellularLocation>
        <location evidence="9">Cytoplasm</location>
    </subcellularLocation>
</comment>
<dbReference type="Gene3D" id="3.40.50.300">
    <property type="entry name" value="P-loop containing nucleotide triphosphate hydrolases"/>
    <property type="match status" value="1"/>
</dbReference>
<reference evidence="11 12" key="2">
    <citation type="submission" date="2018-09" db="EMBL/GenBank/DDBJ databases">
        <title>Genome of Sphaerochaeta halotolerans strain 4-11.</title>
        <authorList>
            <person name="Nazina T.N."/>
            <person name="Sokolova D.S."/>
        </authorList>
    </citation>
    <scope>NUCLEOTIDE SEQUENCE [LARGE SCALE GENOMIC DNA]</scope>
    <source>
        <strain evidence="11 12">4-11</strain>
    </source>
</reference>
<dbReference type="GO" id="GO:0000400">
    <property type="term" value="F:four-way junction DNA binding"/>
    <property type="evidence" value="ECO:0007669"/>
    <property type="project" value="UniProtKB-UniRule"/>
</dbReference>
<dbReference type="Gene3D" id="1.10.10.10">
    <property type="entry name" value="Winged helix-like DNA-binding domain superfamily/Winged helix DNA-binding domain"/>
    <property type="match status" value="1"/>
</dbReference>
<dbReference type="NCBIfam" id="TIGR00635">
    <property type="entry name" value="ruvB"/>
    <property type="match status" value="1"/>
</dbReference>
<evidence type="ECO:0000313" key="11">
    <source>
        <dbReference type="EMBL" id="RFU94602.1"/>
    </source>
</evidence>
<dbReference type="InterPro" id="IPR036390">
    <property type="entry name" value="WH_DNA-bd_sf"/>
</dbReference>
<feature type="binding site" evidence="9">
    <location>
        <position position="77"/>
    </location>
    <ligand>
        <name>ATP</name>
        <dbReference type="ChEBI" id="CHEBI:30616"/>
    </ligand>
</feature>
<evidence type="ECO:0000256" key="7">
    <source>
        <dbReference type="ARBA" id="ARBA00023172"/>
    </source>
</evidence>
<dbReference type="Pfam" id="PF17864">
    <property type="entry name" value="AAA_lid_4"/>
    <property type="match status" value="1"/>
</dbReference>
<comment type="caution">
    <text evidence="9">Lacks conserved residue(s) required for the propagation of feature annotation.</text>
</comment>
<keyword evidence="2 9" id="KW-0547">Nucleotide-binding</keyword>
<dbReference type="PANTHER" id="PTHR42848">
    <property type="match status" value="1"/>
</dbReference>
<keyword evidence="4 9" id="KW-0378">Hydrolase</keyword>